<dbReference type="AlphaFoldDB" id="Q0CLA9"/>
<dbReference type="GeneID" id="4320865"/>
<dbReference type="Proteomes" id="UP000007963">
    <property type="component" value="Unassembled WGS sequence"/>
</dbReference>
<accession>Q0CLA9</accession>
<gene>
    <name evidence="1" type="ORF">ATEG_05525</name>
</gene>
<dbReference type="RefSeq" id="XP_001214703.1">
    <property type="nucleotide sequence ID" value="XM_001214703.1"/>
</dbReference>
<dbReference type="HOGENOM" id="CLU_1510284_0_0_1"/>
<evidence type="ECO:0000313" key="2">
    <source>
        <dbReference type="Proteomes" id="UP000007963"/>
    </source>
</evidence>
<protein>
    <submittedName>
        <fullName evidence="1">Uncharacterized protein</fullName>
    </submittedName>
</protein>
<reference evidence="2" key="1">
    <citation type="submission" date="2005-09" db="EMBL/GenBank/DDBJ databases">
        <title>Annotation of the Aspergillus terreus NIH2624 genome.</title>
        <authorList>
            <person name="Birren B.W."/>
            <person name="Lander E.S."/>
            <person name="Galagan J.E."/>
            <person name="Nusbaum C."/>
            <person name="Devon K."/>
            <person name="Henn M."/>
            <person name="Ma L.-J."/>
            <person name="Jaffe D.B."/>
            <person name="Butler J."/>
            <person name="Alvarez P."/>
            <person name="Gnerre S."/>
            <person name="Grabherr M."/>
            <person name="Kleber M."/>
            <person name="Mauceli E.W."/>
            <person name="Brockman W."/>
            <person name="Rounsley S."/>
            <person name="Young S.K."/>
            <person name="LaButti K."/>
            <person name="Pushparaj V."/>
            <person name="DeCaprio D."/>
            <person name="Crawford M."/>
            <person name="Koehrsen M."/>
            <person name="Engels R."/>
            <person name="Montgomery P."/>
            <person name="Pearson M."/>
            <person name="Howarth C."/>
            <person name="Larson L."/>
            <person name="Luoma S."/>
            <person name="White J."/>
            <person name="Alvarado L."/>
            <person name="Kodira C.D."/>
            <person name="Zeng Q."/>
            <person name="Oleary S."/>
            <person name="Yandava C."/>
            <person name="Denning D.W."/>
            <person name="Nierman W.C."/>
            <person name="Milne T."/>
            <person name="Madden K."/>
        </authorList>
    </citation>
    <scope>NUCLEOTIDE SEQUENCE [LARGE SCALE GENOMIC DNA]</scope>
    <source>
        <strain evidence="2">NIH 2624 / FGSC A1156</strain>
    </source>
</reference>
<name>Q0CLA9_ASPTN</name>
<evidence type="ECO:0000313" key="1">
    <source>
        <dbReference type="EMBL" id="EAU34594.1"/>
    </source>
</evidence>
<dbReference type="VEuPathDB" id="FungiDB:ATEG_05525"/>
<organism evidence="1 2">
    <name type="scientific">Aspergillus terreus (strain NIH 2624 / FGSC A1156)</name>
    <dbReference type="NCBI Taxonomy" id="341663"/>
    <lineage>
        <taxon>Eukaryota</taxon>
        <taxon>Fungi</taxon>
        <taxon>Dikarya</taxon>
        <taxon>Ascomycota</taxon>
        <taxon>Pezizomycotina</taxon>
        <taxon>Eurotiomycetes</taxon>
        <taxon>Eurotiomycetidae</taxon>
        <taxon>Eurotiales</taxon>
        <taxon>Aspergillaceae</taxon>
        <taxon>Aspergillus</taxon>
        <taxon>Aspergillus subgen. Circumdati</taxon>
    </lineage>
</organism>
<dbReference type="EMBL" id="CH476600">
    <property type="protein sequence ID" value="EAU34594.1"/>
    <property type="molecule type" value="Genomic_DNA"/>
</dbReference>
<proteinExistence type="predicted"/>
<sequence>MISNYNPDSPYSCYVTAKATPAHTITHLAHQVHELSHLSLPLVRQPEQRKIPHSGHSLEIPIGGARWWEQTGGDNQHGPGVRGENPRVHLQILRDTGSERGLMRRKRGRQVQDVRRGIQDGLPRTKRSPLHANARVVGFRLEGLRAAGRSRGQGSPYVIVGRVVPGDLDNKPQRWVEL</sequence>